<evidence type="ECO:0000313" key="2">
    <source>
        <dbReference type="Proteomes" id="UP001055992"/>
    </source>
</evidence>
<gene>
    <name evidence="1" type="ORF">6937_0029</name>
</gene>
<name>A0A9E7M6I4_9CAUD</name>
<proteinExistence type="predicted"/>
<sequence>MKNIIDINPMTRVFLASELGDQIQRGLFKQVGQIRTEYVQKNIEGEESAIVQRSVTAVIHDLHLDKFYEVESYRGLAIRAEIGDEEMLGHIRELLPTLGDDEGFVYDQRIERGVEFLEKADA</sequence>
<keyword evidence="2" id="KW-1185">Reference proteome</keyword>
<evidence type="ECO:0000313" key="1">
    <source>
        <dbReference type="EMBL" id="URY99160.1"/>
    </source>
</evidence>
<dbReference type="EMBL" id="OL362270">
    <property type="protein sequence ID" value="URY99160.1"/>
    <property type="molecule type" value="Genomic_DNA"/>
</dbReference>
<reference evidence="1" key="1">
    <citation type="submission" date="2021-11" db="EMBL/GenBank/DDBJ databases">
        <title>The TAILOR 12: Case summaries of 12 patient that have undergone phage therapy for multidrug-resistant infections.</title>
        <authorList>
            <person name="Green S."/>
            <person name="Terwilliger A."/>
            <person name="Clark J."/>
            <person name="Salazar K."/>
            <person name="Maresso A."/>
        </authorList>
    </citation>
    <scope>NUCLEOTIDE SEQUENCE</scope>
</reference>
<dbReference type="Proteomes" id="UP001055992">
    <property type="component" value="Segment"/>
</dbReference>
<protein>
    <submittedName>
        <fullName evidence="1">Uncharacterized protein</fullName>
    </submittedName>
</protein>
<organism evidence="1 2">
    <name type="scientific">Klebsiella phage 6937</name>
    <dbReference type="NCBI Taxonomy" id="2912294"/>
    <lineage>
        <taxon>Viruses</taxon>
        <taxon>Duplodnaviria</taxon>
        <taxon>Heunggongvirae</taxon>
        <taxon>Uroviricota</taxon>
        <taxon>Caudoviricetes</taxon>
        <taxon>Autographivirales</taxon>
        <taxon>Autonotataviridae</taxon>
        <taxon>Melnykvirinae</taxon>
        <taxon>Cullenvirus</taxon>
        <taxon>Cullenvirus 6937</taxon>
    </lineage>
</organism>
<accession>A0A9E7M6I4</accession>